<evidence type="ECO:0000313" key="5">
    <source>
        <dbReference type="EMBL" id="SDW39832.1"/>
    </source>
</evidence>
<reference evidence="6" key="1">
    <citation type="submission" date="2016-10" db="EMBL/GenBank/DDBJ databases">
        <authorList>
            <person name="Varghese N."/>
            <person name="Submissions S."/>
        </authorList>
    </citation>
    <scope>NUCLEOTIDE SEQUENCE [LARGE SCALE GENOMIC DNA]</scope>
    <source>
        <strain evidence="6">DSM 24956</strain>
    </source>
</reference>
<evidence type="ECO:0000256" key="1">
    <source>
        <dbReference type="ARBA" id="ARBA00023015"/>
    </source>
</evidence>
<dbReference type="PANTHER" id="PTHR43280:SF27">
    <property type="entry name" value="TRANSCRIPTIONAL REGULATOR MTLR"/>
    <property type="match status" value="1"/>
</dbReference>
<evidence type="ECO:0000256" key="2">
    <source>
        <dbReference type="ARBA" id="ARBA00023125"/>
    </source>
</evidence>
<gene>
    <name evidence="5" type="ORF">SAMN05444411_101640</name>
</gene>
<dbReference type="PRINTS" id="PR00032">
    <property type="entry name" value="HTHARAC"/>
</dbReference>
<dbReference type="GO" id="GO:0043565">
    <property type="term" value="F:sequence-specific DNA binding"/>
    <property type="evidence" value="ECO:0007669"/>
    <property type="project" value="InterPro"/>
</dbReference>
<dbReference type="Gene3D" id="1.10.10.60">
    <property type="entry name" value="Homeodomain-like"/>
    <property type="match status" value="2"/>
</dbReference>
<evidence type="ECO:0000313" key="6">
    <source>
        <dbReference type="Proteomes" id="UP000199595"/>
    </source>
</evidence>
<dbReference type="SMART" id="SM00342">
    <property type="entry name" value="HTH_ARAC"/>
    <property type="match status" value="1"/>
</dbReference>
<dbReference type="InterPro" id="IPR020449">
    <property type="entry name" value="Tscrpt_reg_AraC-type_HTH"/>
</dbReference>
<dbReference type="AlphaFoldDB" id="A0A1H2T7G5"/>
<keyword evidence="6" id="KW-1185">Reference proteome</keyword>
<dbReference type="PROSITE" id="PS00041">
    <property type="entry name" value="HTH_ARAC_FAMILY_1"/>
    <property type="match status" value="1"/>
</dbReference>
<dbReference type="RefSeq" id="WP_090119618.1">
    <property type="nucleotide sequence ID" value="NZ_FNNJ01000001.1"/>
</dbReference>
<dbReference type="InterPro" id="IPR009057">
    <property type="entry name" value="Homeodomain-like_sf"/>
</dbReference>
<protein>
    <submittedName>
        <fullName evidence="5">AraC-type DNA-binding protein</fullName>
    </submittedName>
</protein>
<dbReference type="GO" id="GO:0003700">
    <property type="term" value="F:DNA-binding transcription factor activity"/>
    <property type="evidence" value="ECO:0007669"/>
    <property type="project" value="InterPro"/>
</dbReference>
<name>A0A1H2T7G5_9FLAO</name>
<evidence type="ECO:0000256" key="3">
    <source>
        <dbReference type="ARBA" id="ARBA00023163"/>
    </source>
</evidence>
<dbReference type="InterPro" id="IPR018060">
    <property type="entry name" value="HTH_AraC"/>
</dbReference>
<evidence type="ECO:0000259" key="4">
    <source>
        <dbReference type="PROSITE" id="PS01124"/>
    </source>
</evidence>
<accession>A0A1H2T7G5</accession>
<dbReference type="EMBL" id="FNNJ01000001">
    <property type="protein sequence ID" value="SDW39832.1"/>
    <property type="molecule type" value="Genomic_DNA"/>
</dbReference>
<proteinExistence type="predicted"/>
<dbReference type="PANTHER" id="PTHR43280">
    <property type="entry name" value="ARAC-FAMILY TRANSCRIPTIONAL REGULATOR"/>
    <property type="match status" value="1"/>
</dbReference>
<keyword evidence="1" id="KW-0805">Transcription regulation</keyword>
<dbReference type="Pfam" id="PF12833">
    <property type="entry name" value="HTH_18"/>
    <property type="match status" value="1"/>
</dbReference>
<dbReference type="PROSITE" id="PS01124">
    <property type="entry name" value="HTH_ARAC_FAMILY_2"/>
    <property type="match status" value="1"/>
</dbReference>
<dbReference type="Proteomes" id="UP000199595">
    <property type="component" value="Unassembled WGS sequence"/>
</dbReference>
<dbReference type="STRING" id="762486.SAMN05444411_101640"/>
<dbReference type="SUPFAM" id="SSF46689">
    <property type="entry name" value="Homeodomain-like"/>
    <property type="match status" value="2"/>
</dbReference>
<dbReference type="InterPro" id="IPR018062">
    <property type="entry name" value="HTH_AraC-typ_CS"/>
</dbReference>
<keyword evidence="3" id="KW-0804">Transcription</keyword>
<organism evidence="5 6">
    <name type="scientific">Lutibacter oricola</name>
    <dbReference type="NCBI Taxonomy" id="762486"/>
    <lineage>
        <taxon>Bacteria</taxon>
        <taxon>Pseudomonadati</taxon>
        <taxon>Bacteroidota</taxon>
        <taxon>Flavobacteriia</taxon>
        <taxon>Flavobacteriales</taxon>
        <taxon>Flavobacteriaceae</taxon>
        <taxon>Lutibacter</taxon>
    </lineage>
</organism>
<keyword evidence="2 5" id="KW-0238">DNA-binding</keyword>
<sequence length="286" mass="32948">MKSIKEITPIKSDDPFVILKHKNALFDYPLHFHNEYELTLITNFEGSRTVGDSVEQCEETDLTLLGPELKHLWKSDKVVSNSGVITIQFQEHFLHSKIMSYSVSKDIKKLLELSKRGISFSNPTKKLVSKKVQSIENNTDFKSLLTFLEILHILSTSKDIKVLSSPPSANYSQKRESRRISLITNYIINNYDQEIKLSKVAEMVNMSESAFSHYFKKRTSQSFTSYLMDYRLGVVTKLLTETNMSINEISISAGFNSLSNFNRSFKKKHGISPKEFKVNYHKEVQR</sequence>
<dbReference type="OrthoDB" id="1410704at2"/>
<feature type="domain" description="HTH araC/xylS-type" evidence="4">
    <location>
        <begin position="181"/>
        <end position="279"/>
    </location>
</feature>